<evidence type="ECO:0000256" key="2">
    <source>
        <dbReference type="SAM" id="SignalP"/>
    </source>
</evidence>
<feature type="compositionally biased region" description="Basic and acidic residues" evidence="1">
    <location>
        <begin position="185"/>
        <end position="197"/>
    </location>
</feature>
<dbReference type="Proteomes" id="UP000239326">
    <property type="component" value="Chromosome"/>
</dbReference>
<dbReference type="AlphaFoldDB" id="A0A2S0N1W0"/>
<dbReference type="Pfam" id="PF13511">
    <property type="entry name" value="DUF4124"/>
    <property type="match status" value="1"/>
</dbReference>
<protein>
    <submittedName>
        <fullName evidence="4">DUF4124 domain-containing protein</fullName>
    </submittedName>
</protein>
<sequence length="222" mass="24371">MGAALCCACAALALPAQAQVLRCTDARTGKVTYTDLACDAGDRSHEVEARKSAEELARERAASEEAAQRLRERLAAEAEATERREAREAQKARDEQRARQSAPLDYANSAACANARRQLNSVAGSIARTAQEQAARLEAAQRQMDFSCLGPEAYAQAEAARASRPQIVVVQPPAWPVRPVWPRPPHTDRPERPHIKECTSFTCTDSNGKRYPRTGRGSFQER</sequence>
<gene>
    <name evidence="4" type="ORF">C6571_12695</name>
</gene>
<dbReference type="EMBL" id="CP027669">
    <property type="protein sequence ID" value="AVO42027.1"/>
    <property type="molecule type" value="Genomic_DNA"/>
</dbReference>
<proteinExistence type="predicted"/>
<evidence type="ECO:0000313" key="5">
    <source>
        <dbReference type="Proteomes" id="UP000239326"/>
    </source>
</evidence>
<name>A0A2S0N1W0_9BURK</name>
<accession>A0A2S0N1W0</accession>
<feature type="compositionally biased region" description="Pro residues" evidence="1">
    <location>
        <begin position="175"/>
        <end position="184"/>
    </location>
</feature>
<feature type="region of interest" description="Disordered" evidence="1">
    <location>
        <begin position="175"/>
        <end position="222"/>
    </location>
</feature>
<feature type="signal peptide" evidence="2">
    <location>
        <begin position="1"/>
        <end position="18"/>
    </location>
</feature>
<feature type="region of interest" description="Disordered" evidence="1">
    <location>
        <begin position="75"/>
        <end position="103"/>
    </location>
</feature>
<keyword evidence="5" id="KW-1185">Reference proteome</keyword>
<feature type="chain" id="PRO_5015440826" evidence="2">
    <location>
        <begin position="19"/>
        <end position="222"/>
    </location>
</feature>
<dbReference type="KEGG" id="simp:C6571_12695"/>
<reference evidence="4 5" key="1">
    <citation type="submission" date="2018-03" db="EMBL/GenBank/DDBJ databases">
        <title>Genome sequencing of Simplicispira sp.</title>
        <authorList>
            <person name="Kim S.-J."/>
            <person name="Heo J."/>
            <person name="Kwon S.-W."/>
        </authorList>
    </citation>
    <scope>NUCLEOTIDE SEQUENCE [LARGE SCALE GENOMIC DNA]</scope>
    <source>
        <strain evidence="4 5">SC1-8</strain>
    </source>
</reference>
<organism evidence="4 5">
    <name type="scientific">Simplicispira suum</name>
    <dbReference type="NCBI Taxonomy" id="2109915"/>
    <lineage>
        <taxon>Bacteria</taxon>
        <taxon>Pseudomonadati</taxon>
        <taxon>Pseudomonadota</taxon>
        <taxon>Betaproteobacteria</taxon>
        <taxon>Burkholderiales</taxon>
        <taxon>Comamonadaceae</taxon>
        <taxon>Simplicispira</taxon>
    </lineage>
</organism>
<evidence type="ECO:0000259" key="3">
    <source>
        <dbReference type="Pfam" id="PF13511"/>
    </source>
</evidence>
<evidence type="ECO:0000256" key="1">
    <source>
        <dbReference type="SAM" id="MobiDB-lite"/>
    </source>
</evidence>
<dbReference type="InterPro" id="IPR025392">
    <property type="entry name" value="DUF4124"/>
</dbReference>
<dbReference type="OrthoDB" id="8796902at2"/>
<evidence type="ECO:0000313" key="4">
    <source>
        <dbReference type="EMBL" id="AVO42027.1"/>
    </source>
</evidence>
<feature type="compositionally biased region" description="Basic and acidic residues" evidence="1">
    <location>
        <begin position="75"/>
        <end position="98"/>
    </location>
</feature>
<keyword evidence="2" id="KW-0732">Signal</keyword>
<feature type="domain" description="DUF4124" evidence="3">
    <location>
        <begin position="7"/>
        <end position="62"/>
    </location>
</feature>